<feature type="domain" description="Cadherin-like beta-sandwich-like" evidence="1">
    <location>
        <begin position="346"/>
        <end position="428"/>
    </location>
</feature>
<dbReference type="Gene3D" id="3.30.470.20">
    <property type="entry name" value="ATP-grasp fold, B domain"/>
    <property type="match status" value="1"/>
</dbReference>
<proteinExistence type="predicted"/>
<reference evidence="2" key="1">
    <citation type="submission" date="2025-08" db="UniProtKB">
        <authorList>
            <consortium name="Ensembl"/>
        </authorList>
    </citation>
    <scope>IDENTIFICATION</scope>
</reference>
<evidence type="ECO:0000259" key="1">
    <source>
        <dbReference type="Pfam" id="PF12733"/>
    </source>
</evidence>
<dbReference type="Ensembl" id="ENSCPBT00000013380.1">
    <property type="protein sequence ID" value="ENSCPBP00000011150.1"/>
    <property type="gene ID" value="ENSCPBG00000008519.1"/>
</dbReference>
<evidence type="ECO:0000313" key="3">
    <source>
        <dbReference type="Proteomes" id="UP000694380"/>
    </source>
</evidence>
<dbReference type="Pfam" id="PF12733">
    <property type="entry name" value="Cadherin-like"/>
    <property type="match status" value="1"/>
</dbReference>
<reference evidence="2" key="2">
    <citation type="submission" date="2025-09" db="UniProtKB">
        <authorList>
            <consortium name="Ensembl"/>
        </authorList>
    </citation>
    <scope>IDENTIFICATION</scope>
</reference>
<protein>
    <recommendedName>
        <fullName evidence="1">Cadherin-like beta-sandwich-like domain-containing protein</fullName>
    </recommendedName>
</protein>
<sequence>RVYNINWRVQKSRDWSSIPAPADHKELFKAQDLSIIIKAYVLVTSLTPLRAFIHSTAIVRLPPKKKHFSVKLQRFFETFFKSSSPQQAFDNMKETISKLLLVAEAFSESPNVGPKTFSRCSLCFQMLTFDIGFNTSMYPVVLEVHEHFDFQVDDLNFEDQTVKEFLLEDTFKFLLSNKSSTSSVFEALQNIYKLAVIKEENYRKEYEQCLSLEEINSMIHFIKELKSMGQFELLFPSSVPKIQTLLHDVYHMVDPMGKLGSVLTVHWFLSNLLEQFQFMKKEARPNLSGWNSFPEEEGVKQRTPFNVMKNHKGRTSDWFTCNIPHAFPVYTLSHIRQIFTSPPLDLNPKFNPKIKEYYTEVPFDVVTVKIGAEPSNCQCQVHLDERKGPSVANYPLGLGINKIAILVTDNSHSNSEVLSNYKITVYREDRPSLPLFEDYMVCGFVQVLFAFSSNIHFIYVYEVCGSEPHIPSEYQIIVLSPY</sequence>
<organism evidence="2 3">
    <name type="scientific">Chrysemys picta bellii</name>
    <name type="common">Western painted turtle</name>
    <name type="synonym">Emys bellii</name>
    <dbReference type="NCBI Taxonomy" id="8478"/>
    <lineage>
        <taxon>Eukaryota</taxon>
        <taxon>Metazoa</taxon>
        <taxon>Chordata</taxon>
        <taxon>Craniata</taxon>
        <taxon>Vertebrata</taxon>
        <taxon>Euteleostomi</taxon>
        <taxon>Archelosauria</taxon>
        <taxon>Testudinata</taxon>
        <taxon>Testudines</taxon>
        <taxon>Cryptodira</taxon>
        <taxon>Durocryptodira</taxon>
        <taxon>Testudinoidea</taxon>
        <taxon>Emydidae</taxon>
        <taxon>Chrysemys</taxon>
    </lineage>
</organism>
<dbReference type="Proteomes" id="UP000694380">
    <property type="component" value="Unplaced"/>
</dbReference>
<keyword evidence="3" id="KW-1185">Reference proteome</keyword>
<dbReference type="PANTHER" id="PTHR14776:SF1">
    <property type="entry name" value="CADHERIN-LIKE AND PC-ESTERASE DOMAIN-CONTAINING PROTEIN 1"/>
    <property type="match status" value="1"/>
</dbReference>
<dbReference type="OMA" id="VHWFLSN"/>
<name>A0A8C3FM31_CHRPI</name>
<dbReference type="GeneTree" id="ENSGT00390000015216"/>
<accession>A0A8C3FM31</accession>
<dbReference type="InterPro" id="IPR025883">
    <property type="entry name" value="Cadherin-like_domain"/>
</dbReference>
<evidence type="ECO:0000313" key="2">
    <source>
        <dbReference type="Ensembl" id="ENSCPBP00000011150.1"/>
    </source>
</evidence>
<dbReference type="PANTHER" id="PTHR14776">
    <property type="entry name" value="CADHERIN-LIKE AND PC-ESTERASE DOMAIN-CONTAINING PROTEIN 1"/>
    <property type="match status" value="1"/>
</dbReference>
<dbReference type="AlphaFoldDB" id="A0A8C3FM31"/>